<name>A0A6A5K9H2_9PLEO</name>
<keyword evidence="1" id="KW-0862">Zinc</keyword>
<dbReference type="EMBL" id="ML975328">
    <property type="protein sequence ID" value="KAF1832930.1"/>
    <property type="molecule type" value="Genomic_DNA"/>
</dbReference>
<evidence type="ECO:0000313" key="5">
    <source>
        <dbReference type="Proteomes" id="UP000800040"/>
    </source>
</evidence>
<evidence type="ECO:0000259" key="3">
    <source>
        <dbReference type="PROSITE" id="PS50103"/>
    </source>
</evidence>
<feature type="compositionally biased region" description="Acidic residues" evidence="2">
    <location>
        <begin position="218"/>
        <end position="230"/>
    </location>
</feature>
<feature type="non-terminal residue" evidence="4">
    <location>
        <position position="1"/>
    </location>
</feature>
<dbReference type="PROSITE" id="PS50103">
    <property type="entry name" value="ZF_C3H1"/>
    <property type="match status" value="3"/>
</dbReference>
<feature type="zinc finger region" description="C3H1-type" evidence="1">
    <location>
        <begin position="114"/>
        <end position="140"/>
    </location>
</feature>
<feature type="domain" description="C3H1-type" evidence="3">
    <location>
        <begin position="86"/>
        <end position="113"/>
    </location>
</feature>
<feature type="zinc finger region" description="C3H1-type" evidence="1">
    <location>
        <begin position="86"/>
        <end position="113"/>
    </location>
</feature>
<feature type="zinc finger region" description="C3H1-type" evidence="1">
    <location>
        <begin position="169"/>
        <end position="192"/>
    </location>
</feature>
<feature type="compositionally biased region" description="Polar residues" evidence="2">
    <location>
        <begin position="18"/>
        <end position="38"/>
    </location>
</feature>
<dbReference type="AlphaFoldDB" id="A0A6A5K9H2"/>
<evidence type="ECO:0000256" key="2">
    <source>
        <dbReference type="SAM" id="MobiDB-lite"/>
    </source>
</evidence>
<dbReference type="InterPro" id="IPR041686">
    <property type="entry name" value="Znf-CCCH_3"/>
</dbReference>
<feature type="region of interest" description="Disordered" evidence="2">
    <location>
        <begin position="200"/>
        <end position="230"/>
    </location>
</feature>
<feature type="region of interest" description="Disordered" evidence="2">
    <location>
        <begin position="1"/>
        <end position="63"/>
    </location>
</feature>
<keyword evidence="1" id="KW-0863">Zinc-finger</keyword>
<accession>A0A6A5K9H2</accession>
<dbReference type="SMART" id="SM00356">
    <property type="entry name" value="ZnF_C3H1"/>
    <property type="match status" value="4"/>
</dbReference>
<evidence type="ECO:0000256" key="1">
    <source>
        <dbReference type="PROSITE-ProRule" id="PRU00723"/>
    </source>
</evidence>
<keyword evidence="1" id="KW-0479">Metal-binding</keyword>
<proteinExistence type="predicted"/>
<feature type="compositionally biased region" description="Low complexity" evidence="2">
    <location>
        <begin position="201"/>
        <end position="211"/>
    </location>
</feature>
<gene>
    <name evidence="4" type="ORF">BDW02DRAFT_501850</name>
</gene>
<sequence>GGYGYRGRYSSYHPYQRPASSRQFKNRSVTFGGTNHATQDPEGDENKSGNTSASTGRQQTEPKTLCPALTSTGVCSRPGCYHLHDPNKQALCKHWLYKTCTKGELCSLSHEPSPHNAPTCLHFQDGRCTNDDCRFAHVRINPSAVNCEAFGRLGYCEKGDTCSELHAHECPTFANTGVCRFGDKCRLGHVLRAARMRKAARLSSSAPSPLSNTTDSPDTPEVDMDTAEDTQECVIPKSEPDEKPHLFTQQADFVPFDTVEADE</sequence>
<protein>
    <recommendedName>
        <fullName evidence="3">C3H1-type domain-containing protein</fullName>
    </recommendedName>
</protein>
<evidence type="ECO:0000313" key="4">
    <source>
        <dbReference type="EMBL" id="KAF1832930.1"/>
    </source>
</evidence>
<dbReference type="GO" id="GO:0008270">
    <property type="term" value="F:zinc ion binding"/>
    <property type="evidence" value="ECO:0007669"/>
    <property type="project" value="UniProtKB-KW"/>
</dbReference>
<reference evidence="4" key="1">
    <citation type="submission" date="2020-01" db="EMBL/GenBank/DDBJ databases">
        <authorList>
            <consortium name="DOE Joint Genome Institute"/>
            <person name="Haridas S."/>
            <person name="Albert R."/>
            <person name="Binder M."/>
            <person name="Bloem J."/>
            <person name="Labutti K."/>
            <person name="Salamov A."/>
            <person name="Andreopoulos B."/>
            <person name="Baker S.E."/>
            <person name="Barry K."/>
            <person name="Bills G."/>
            <person name="Bluhm B.H."/>
            <person name="Cannon C."/>
            <person name="Castanera R."/>
            <person name="Culley D.E."/>
            <person name="Daum C."/>
            <person name="Ezra D."/>
            <person name="Gonzalez J.B."/>
            <person name="Henrissat B."/>
            <person name="Kuo A."/>
            <person name="Liang C."/>
            <person name="Lipzen A."/>
            <person name="Lutzoni F."/>
            <person name="Magnuson J."/>
            <person name="Mondo S."/>
            <person name="Nolan M."/>
            <person name="Ohm R."/>
            <person name="Pangilinan J."/>
            <person name="Park H.-J."/>
            <person name="Ramirez L."/>
            <person name="Alfaro M."/>
            <person name="Sun H."/>
            <person name="Tritt A."/>
            <person name="Yoshinaga Y."/>
            <person name="Zwiers L.-H."/>
            <person name="Turgeon B.G."/>
            <person name="Goodwin S.B."/>
            <person name="Spatafora J.W."/>
            <person name="Crous P.W."/>
            <person name="Grigoriev I.V."/>
        </authorList>
    </citation>
    <scope>NUCLEOTIDE SEQUENCE</scope>
    <source>
        <strain evidence="4">P77</strain>
    </source>
</reference>
<dbReference type="PANTHER" id="PTHR46156">
    <property type="entry name" value="CCCH ZINGC FINGER"/>
    <property type="match status" value="1"/>
</dbReference>
<dbReference type="PANTHER" id="PTHR46156:SF1">
    <property type="entry name" value="ZINC FINGER CCCH DOMAIN-CONTAINING PROTEIN 3"/>
    <property type="match status" value="1"/>
</dbReference>
<dbReference type="OrthoDB" id="410307at2759"/>
<dbReference type="FunFam" id="4.10.1000.10:FF:000035">
    <property type="entry name" value="CCCH zinc finger protein, variant"/>
    <property type="match status" value="1"/>
</dbReference>
<dbReference type="Gene3D" id="4.10.1000.10">
    <property type="entry name" value="Zinc finger, CCCH-type"/>
    <property type="match status" value="2"/>
</dbReference>
<feature type="domain" description="C3H1-type" evidence="3">
    <location>
        <begin position="169"/>
        <end position="192"/>
    </location>
</feature>
<keyword evidence="5" id="KW-1185">Reference proteome</keyword>
<dbReference type="InterPro" id="IPR000571">
    <property type="entry name" value="Znf_CCCH"/>
</dbReference>
<feature type="domain" description="C3H1-type" evidence="3">
    <location>
        <begin position="114"/>
        <end position="140"/>
    </location>
</feature>
<dbReference type="Pfam" id="PF00642">
    <property type="entry name" value="zf-CCCH"/>
    <property type="match status" value="1"/>
</dbReference>
<dbReference type="GO" id="GO:0005634">
    <property type="term" value="C:nucleus"/>
    <property type="evidence" value="ECO:0007669"/>
    <property type="project" value="TreeGrafter"/>
</dbReference>
<feature type="compositionally biased region" description="Polar residues" evidence="2">
    <location>
        <begin position="48"/>
        <end position="62"/>
    </location>
</feature>
<organism evidence="4 5">
    <name type="scientific">Decorospora gaudefroyi</name>
    <dbReference type="NCBI Taxonomy" id="184978"/>
    <lineage>
        <taxon>Eukaryota</taxon>
        <taxon>Fungi</taxon>
        <taxon>Dikarya</taxon>
        <taxon>Ascomycota</taxon>
        <taxon>Pezizomycotina</taxon>
        <taxon>Dothideomycetes</taxon>
        <taxon>Pleosporomycetidae</taxon>
        <taxon>Pleosporales</taxon>
        <taxon>Pleosporineae</taxon>
        <taxon>Pleosporaceae</taxon>
        <taxon>Decorospora</taxon>
    </lineage>
</organism>
<dbReference type="Proteomes" id="UP000800040">
    <property type="component" value="Unassembled WGS sequence"/>
</dbReference>
<dbReference type="Pfam" id="PF15663">
    <property type="entry name" value="zf-CCCH_3"/>
    <property type="match status" value="1"/>
</dbReference>
<feature type="compositionally biased region" description="Low complexity" evidence="2">
    <location>
        <begin position="1"/>
        <end position="12"/>
    </location>
</feature>